<accession>A0ABY2SGB0</accession>
<dbReference type="PANTHER" id="PTHR42755:SF1">
    <property type="entry name" value="3-DEOXY-D-MANNO-OCTULOSONIC ACID TRANSFERASE, MITOCHONDRIAL-RELATED"/>
    <property type="match status" value="1"/>
</dbReference>
<evidence type="ECO:0000259" key="9">
    <source>
        <dbReference type="Pfam" id="PF04413"/>
    </source>
</evidence>
<proteinExistence type="inferred from homology"/>
<keyword evidence="8" id="KW-1003">Cell membrane</keyword>
<dbReference type="Gene3D" id="3.40.50.2000">
    <property type="entry name" value="Glycogen Phosphorylase B"/>
    <property type="match status" value="1"/>
</dbReference>
<name>A0ABY2SGB0_9HYPH</name>
<evidence type="ECO:0000256" key="2">
    <source>
        <dbReference type="ARBA" id="ARBA00004713"/>
    </source>
</evidence>
<dbReference type="PANTHER" id="PTHR42755">
    <property type="entry name" value="3-DEOXY-MANNO-OCTULOSONATE CYTIDYLYLTRANSFERASE"/>
    <property type="match status" value="1"/>
</dbReference>
<dbReference type="Pfam" id="PF04413">
    <property type="entry name" value="Glycos_transf_N"/>
    <property type="match status" value="1"/>
</dbReference>
<comment type="pathway">
    <text evidence="2 8">Bacterial outer membrane biogenesis; LPS core biosynthesis.</text>
</comment>
<feature type="transmembrane region" description="Helical" evidence="8">
    <location>
        <begin position="6"/>
        <end position="29"/>
    </location>
</feature>
<keyword evidence="8" id="KW-0448">Lipopolysaccharide biosynthesis</keyword>
<evidence type="ECO:0000256" key="6">
    <source>
        <dbReference type="ARBA" id="ARBA00031445"/>
    </source>
</evidence>
<evidence type="ECO:0000313" key="10">
    <source>
        <dbReference type="EMBL" id="TKI04117.1"/>
    </source>
</evidence>
<feature type="domain" description="3-deoxy-D-manno-octulosonic-acid transferase N-terminal" evidence="9">
    <location>
        <begin position="58"/>
        <end position="204"/>
    </location>
</feature>
<dbReference type="Gene3D" id="3.40.50.11720">
    <property type="entry name" value="3-Deoxy-D-manno-octulosonic-acid transferase, N-terminal domain"/>
    <property type="match status" value="1"/>
</dbReference>
<comment type="similarity">
    <text evidence="8">Belongs to the glycosyltransferase group 1 family.</text>
</comment>
<evidence type="ECO:0000256" key="1">
    <source>
        <dbReference type="ARBA" id="ARBA00003394"/>
    </source>
</evidence>
<sequence>MSKLLMYILIFLYQIVLLLLPLFLIYSFIIKRKARVRINDIITHLGQHYFLTSLLRYRVDQQSVMIHAVSLGELDAAMNLINSFPHSVKSNIVLTVTSTEAYIKAQQLAKSYLKIVFFPYDSIMHQFLFIKFFKIRKAVIVEHDIWPNFMLVMGIAKKKVIVVNGHFSDRSIKFLKKNFIKKILLNSVEKIYVQTKDLRNKLEQEVIIPNIDIKLAPSYKLPINMSLDSSSKLLNERKYITISNFHPEEIDSIKKLIYLLIGSGYKLLLVPRHIHLFDNFIKELYDQFRIPVSVTTTFQSTQEFPSEIILIKAYGILNKIYIASHATIVCGSFDKKLKGHSLFEPALHGSMVYYGPYFSSQEYMDSIFRQGIHDIQHSVSGISKQIRESETRDRIVFYNWFIKTVSKETVLLKKHFFEVEEWTRR</sequence>
<dbReference type="InterPro" id="IPR039901">
    <property type="entry name" value="Kdotransferase"/>
</dbReference>
<evidence type="ECO:0000256" key="8">
    <source>
        <dbReference type="RuleBase" id="RU365103"/>
    </source>
</evidence>
<dbReference type="Proteomes" id="UP000305202">
    <property type="component" value="Unassembled WGS sequence"/>
</dbReference>
<comment type="function">
    <text evidence="1 8">Involved in lipopolysaccharide (LPS) biosynthesis. Catalyzes the transfer of 3-deoxy-D-manno-octulosonate (Kdo) residue(s) from CMP-Kdo to lipid IV(A), the tetraacyldisaccharide-1,4'-bisphosphate precursor of lipid A.</text>
</comment>
<dbReference type="EMBL" id="SZPQ01000033">
    <property type="protein sequence ID" value="TKI04117.1"/>
    <property type="molecule type" value="Genomic_DNA"/>
</dbReference>
<gene>
    <name evidence="10" type="ORF">FCN80_19335</name>
</gene>
<evidence type="ECO:0000313" key="11">
    <source>
        <dbReference type="Proteomes" id="UP000305202"/>
    </source>
</evidence>
<evidence type="ECO:0000256" key="5">
    <source>
        <dbReference type="ARBA" id="ARBA00022679"/>
    </source>
</evidence>
<evidence type="ECO:0000256" key="4">
    <source>
        <dbReference type="ARBA" id="ARBA00019077"/>
    </source>
</evidence>
<evidence type="ECO:0000256" key="3">
    <source>
        <dbReference type="ARBA" id="ARBA00012621"/>
    </source>
</evidence>
<keyword evidence="11" id="KW-1185">Reference proteome</keyword>
<dbReference type="InterPro" id="IPR007507">
    <property type="entry name" value="Glycos_transf_N"/>
</dbReference>
<dbReference type="EC" id="2.4.99.12" evidence="3 8"/>
<keyword evidence="8" id="KW-0812">Transmembrane</keyword>
<organism evidence="10 11">
    <name type="scientific">Martelella alba</name>
    <dbReference type="NCBI Taxonomy" id="2590451"/>
    <lineage>
        <taxon>Bacteria</taxon>
        <taxon>Pseudomonadati</taxon>
        <taxon>Pseudomonadota</taxon>
        <taxon>Alphaproteobacteria</taxon>
        <taxon>Hyphomicrobiales</taxon>
        <taxon>Aurantimonadaceae</taxon>
        <taxon>Martelella</taxon>
    </lineage>
</organism>
<comment type="catalytic activity">
    <reaction evidence="7 8">
        <text>lipid IVA (E. coli) + CMP-3-deoxy-beta-D-manno-octulosonate = alpha-Kdo-(2-&gt;6)-lipid IVA (E. coli) + CMP + H(+)</text>
        <dbReference type="Rhea" id="RHEA:28066"/>
        <dbReference type="ChEBI" id="CHEBI:15378"/>
        <dbReference type="ChEBI" id="CHEBI:58603"/>
        <dbReference type="ChEBI" id="CHEBI:60364"/>
        <dbReference type="ChEBI" id="CHEBI:60377"/>
        <dbReference type="ChEBI" id="CHEBI:85987"/>
        <dbReference type="EC" id="2.4.99.12"/>
    </reaction>
</comment>
<keyword evidence="5 8" id="KW-0808">Transferase</keyword>
<comment type="caution">
    <text evidence="10">The sequence shown here is derived from an EMBL/GenBank/DDBJ whole genome shotgun (WGS) entry which is preliminary data.</text>
</comment>
<comment type="subcellular location">
    <subcellularLocation>
        <location evidence="8">Cell membrane</location>
    </subcellularLocation>
</comment>
<protein>
    <recommendedName>
        <fullName evidence="4 8">3-deoxy-D-manno-octulosonic acid transferase</fullName>
        <shortName evidence="8">Kdo transferase</shortName>
        <ecNumber evidence="3 8">2.4.99.12</ecNumber>
    </recommendedName>
    <alternativeName>
        <fullName evidence="6 8">Lipid IV(A) 3-deoxy-D-manno-octulosonic acid transferase</fullName>
    </alternativeName>
</protein>
<evidence type="ECO:0000256" key="7">
    <source>
        <dbReference type="ARBA" id="ARBA00049183"/>
    </source>
</evidence>
<dbReference type="InterPro" id="IPR038107">
    <property type="entry name" value="Glycos_transf_N_sf"/>
</dbReference>
<reference evidence="10 11" key="1">
    <citation type="submission" date="2019-04" db="EMBL/GenBank/DDBJ databases">
        <authorList>
            <person name="Li M."/>
            <person name="Gao C."/>
        </authorList>
    </citation>
    <scope>NUCLEOTIDE SEQUENCE [LARGE SCALE GENOMIC DNA]</scope>
    <source>
        <strain evidence="10 11">BGMRC 2031</strain>
    </source>
</reference>
<keyword evidence="8" id="KW-0472">Membrane</keyword>
<keyword evidence="8" id="KW-1133">Transmembrane helix</keyword>
<dbReference type="RefSeq" id="WP_136991867.1">
    <property type="nucleotide sequence ID" value="NZ_SZPQ01000033.1"/>
</dbReference>